<protein>
    <submittedName>
        <fullName evidence="4">N-acetylmannosaminyltransferase</fullName>
    </submittedName>
</protein>
<feature type="transmembrane region" description="Helical" evidence="3">
    <location>
        <begin position="214"/>
        <end position="234"/>
    </location>
</feature>
<dbReference type="Proteomes" id="UP000034752">
    <property type="component" value="Unassembled WGS sequence"/>
</dbReference>
<evidence type="ECO:0000256" key="3">
    <source>
        <dbReference type="SAM" id="Phobius"/>
    </source>
</evidence>
<dbReference type="EMBL" id="LCIJ01000002">
    <property type="protein sequence ID" value="KKT53173.1"/>
    <property type="molecule type" value="Genomic_DNA"/>
</dbReference>
<name>A0A0G1I2Z5_UNCK3</name>
<feature type="transmembrane region" description="Helical" evidence="3">
    <location>
        <begin position="265"/>
        <end position="282"/>
    </location>
</feature>
<keyword evidence="3" id="KW-1133">Transmembrane helix</keyword>
<sequence>MRKTIDILGVTVDAITVPEALERISALAEDGQSHAIVTPNPEFVVQAQTDAEFRALINSADLSLPDGIGILWAAKYLSLPLAKYPLFTYLQAYMNWMGTGLRIIWQPDYVSSVIPERITGADMVWEISKLAAQRGWSIFLVGAAEGVAKAAAQNLQWLYPNLIISGVSAGPPYESEELAMQQIKTNQPKFVFLAFPAKEQLRWIKTYKEQADGIIFIGVGGALDFIAGGVALNAPRNHQQPAKRSPAWLQNHGLEWIWRLFTQPWRWARILTAVFGFSLRVVRYKIKKTLK</sequence>
<gene>
    <name evidence="4" type="ORF">VE96_C0002G0017</name>
</gene>
<reference evidence="4 5" key="1">
    <citation type="journal article" date="2015" name="Nature">
        <title>rRNA introns, odd ribosomes, and small enigmatic genomes across a large radiation of phyla.</title>
        <authorList>
            <person name="Brown C.T."/>
            <person name="Hug L.A."/>
            <person name="Thomas B.C."/>
            <person name="Sharon I."/>
            <person name="Castelle C.J."/>
            <person name="Singh A."/>
            <person name="Wilkins M.J."/>
            <person name="Williams K.H."/>
            <person name="Banfield J.F."/>
        </authorList>
    </citation>
    <scope>NUCLEOTIDE SEQUENCE [LARGE SCALE GENOMIC DNA]</scope>
</reference>
<comment type="caution">
    <text evidence="4">The sequence shown here is derived from an EMBL/GenBank/DDBJ whole genome shotgun (WGS) entry which is preliminary data.</text>
</comment>
<dbReference type="Pfam" id="PF03808">
    <property type="entry name" value="Glyco_tran_WecG"/>
    <property type="match status" value="1"/>
</dbReference>
<keyword evidence="3" id="KW-0812">Transmembrane</keyword>
<keyword evidence="2 4" id="KW-0808">Transferase</keyword>
<dbReference type="CDD" id="cd06533">
    <property type="entry name" value="Glyco_transf_WecG_TagA"/>
    <property type="match status" value="1"/>
</dbReference>
<evidence type="ECO:0000313" key="4">
    <source>
        <dbReference type="EMBL" id="KKT53173.1"/>
    </source>
</evidence>
<dbReference type="NCBIfam" id="TIGR00696">
    <property type="entry name" value="wecG_tagA_cpsF"/>
    <property type="match status" value="1"/>
</dbReference>
<evidence type="ECO:0000256" key="1">
    <source>
        <dbReference type="ARBA" id="ARBA00022676"/>
    </source>
</evidence>
<keyword evidence="3" id="KW-0472">Membrane</keyword>
<keyword evidence="1" id="KW-0328">Glycosyltransferase</keyword>
<dbReference type="PANTHER" id="PTHR34136:SF1">
    <property type="entry name" value="UDP-N-ACETYL-D-MANNOSAMINURONIC ACID TRANSFERASE"/>
    <property type="match status" value="1"/>
</dbReference>
<dbReference type="AlphaFoldDB" id="A0A0G1I2Z5"/>
<dbReference type="InterPro" id="IPR004629">
    <property type="entry name" value="WecG_TagA_CpsF"/>
</dbReference>
<organism evidence="4 5">
    <name type="scientific">candidate division Kazan bacterium GW2011_GWA1_44_22</name>
    <dbReference type="NCBI Taxonomy" id="1620410"/>
    <lineage>
        <taxon>Bacteria</taxon>
        <taxon>Bacteria division Kazan-3B-28</taxon>
    </lineage>
</organism>
<evidence type="ECO:0000256" key="2">
    <source>
        <dbReference type="ARBA" id="ARBA00022679"/>
    </source>
</evidence>
<dbReference type="PANTHER" id="PTHR34136">
    <property type="match status" value="1"/>
</dbReference>
<accession>A0A0G1I2Z5</accession>
<proteinExistence type="predicted"/>
<dbReference type="GO" id="GO:0016758">
    <property type="term" value="F:hexosyltransferase activity"/>
    <property type="evidence" value="ECO:0007669"/>
    <property type="project" value="TreeGrafter"/>
</dbReference>
<evidence type="ECO:0000313" key="5">
    <source>
        <dbReference type="Proteomes" id="UP000034752"/>
    </source>
</evidence>